<dbReference type="KEGG" id="aup:AsAng_0027270"/>
<proteinExistence type="predicted"/>
<dbReference type="EMBL" id="AP026867">
    <property type="protein sequence ID" value="BDS12012.1"/>
    <property type="molecule type" value="Genomic_DNA"/>
</dbReference>
<dbReference type="Proteomes" id="UP001060919">
    <property type="component" value="Chromosome"/>
</dbReference>
<dbReference type="InterPro" id="IPR052934">
    <property type="entry name" value="Methyl-DNA_Rec/Restrict_Enz"/>
</dbReference>
<organism evidence="2 3">
    <name type="scientific">Aureispira anguillae</name>
    <dbReference type="NCBI Taxonomy" id="2864201"/>
    <lineage>
        <taxon>Bacteria</taxon>
        <taxon>Pseudomonadati</taxon>
        <taxon>Bacteroidota</taxon>
        <taxon>Saprospiria</taxon>
        <taxon>Saprospirales</taxon>
        <taxon>Saprospiraceae</taxon>
        <taxon>Aureispira</taxon>
    </lineage>
</organism>
<name>A0A916DTR0_9BACT</name>
<dbReference type="SUPFAM" id="SSF52540">
    <property type="entry name" value="P-loop containing nucleoside triphosphate hydrolases"/>
    <property type="match status" value="1"/>
</dbReference>
<dbReference type="RefSeq" id="WP_264793136.1">
    <property type="nucleotide sequence ID" value="NZ_AP026867.1"/>
</dbReference>
<protein>
    <submittedName>
        <fullName evidence="2">AAA family ATPase</fullName>
    </submittedName>
</protein>
<dbReference type="GO" id="GO:0016887">
    <property type="term" value="F:ATP hydrolysis activity"/>
    <property type="evidence" value="ECO:0007669"/>
    <property type="project" value="InterPro"/>
</dbReference>
<dbReference type="PANTHER" id="PTHR37291:SF1">
    <property type="entry name" value="TYPE IV METHYL-DIRECTED RESTRICTION ENZYME ECOKMCRB SUBUNIT"/>
    <property type="match status" value="1"/>
</dbReference>
<reference evidence="2" key="1">
    <citation type="submission" date="2022-09" db="EMBL/GenBank/DDBJ databases">
        <title>Aureispira anguillicida sp. nov., isolated from Leptocephalus of Japanese eel Anguilla japonica.</title>
        <authorList>
            <person name="Yuasa K."/>
            <person name="Mekata T."/>
            <person name="Ikunari K."/>
        </authorList>
    </citation>
    <scope>NUCLEOTIDE SEQUENCE</scope>
    <source>
        <strain evidence="2">EL160426</strain>
    </source>
</reference>
<feature type="domain" description="ATPase dynein-related AAA" evidence="1">
    <location>
        <begin position="464"/>
        <end position="605"/>
    </location>
</feature>
<dbReference type="InterPro" id="IPR027417">
    <property type="entry name" value="P-loop_NTPase"/>
</dbReference>
<dbReference type="REBASE" id="665873">
    <property type="entry name" value="Asp426McrBCP"/>
</dbReference>
<dbReference type="InterPro" id="IPR011704">
    <property type="entry name" value="ATPase_dyneun-rel_AAA"/>
</dbReference>
<dbReference type="GO" id="GO:0005524">
    <property type="term" value="F:ATP binding"/>
    <property type="evidence" value="ECO:0007669"/>
    <property type="project" value="InterPro"/>
</dbReference>
<evidence type="ECO:0000259" key="1">
    <source>
        <dbReference type="Pfam" id="PF07728"/>
    </source>
</evidence>
<dbReference type="Gene3D" id="3.40.50.300">
    <property type="entry name" value="P-loop containing nucleotide triphosphate hydrolases"/>
    <property type="match status" value="1"/>
</dbReference>
<evidence type="ECO:0000313" key="2">
    <source>
        <dbReference type="EMBL" id="BDS12012.1"/>
    </source>
</evidence>
<dbReference type="Pfam" id="PF07728">
    <property type="entry name" value="AAA_5"/>
    <property type="match status" value="1"/>
</dbReference>
<evidence type="ECO:0000313" key="3">
    <source>
        <dbReference type="Proteomes" id="UP001060919"/>
    </source>
</evidence>
<gene>
    <name evidence="2" type="ORF">AsAng_0027270</name>
</gene>
<dbReference type="PANTHER" id="PTHR37291">
    <property type="entry name" value="5-METHYLCYTOSINE-SPECIFIC RESTRICTION ENZYME B"/>
    <property type="match status" value="1"/>
</dbReference>
<dbReference type="AlphaFoldDB" id="A0A916DTR0"/>
<sequence length="737" mass="85781">MNSKTQLIQYFKQFPNTQLVEHFLKLLRYSFEHLSLKEDANNLLCSIHTNSNALYIQLNNIPILIHKVRDRKHYIEFLCFQKDREQLSNLQNFQPSKQKIGKELGGMARFQLSSYSLTNQALIQLWFSAVQAIDKAPKKKNNNRMANNPWIYRAAMDLFVHNDLLKEIESKDKYLSIIPKAIHQLLQQETVQEVQKATDFWFQKAQVILEKFRAIDLPLEVYEDFWADYQNFEGRYDAFVTQAKDQALYADLALLLGQLVAYIDEKATAKQSWNEYKDKRCLATTGIRQNLWVQQLLQYKQAGNNLAAITTPTIKNALLFLLHPETHSPILSLSHQRQIANHLLDSTYQASSFSLQLVSYFNKFELSAASFNNYTYLIKLLLYAPSVQDLWKYTEEDIYYDEVLHQQVAEPTNGYKIASNTRFPLNQILYGPPGTGKTFESIRRAIAIVENKHWTVIQQMDANTIQKRIEAHLNTGQVVFTTFHQAMSYEDFVEGIKPMVVNDQIHYSIQDGMLKKMVQHALQEPDKLFVLIIDELNRGNVANIFGELITLLEEDKRLQALNALKVQLPYSKKLFALPPNLYLIATMNTTDRSIEQLDMALRRRFSFIEMLPDSILLSEDIEGVNIRLMHQVINKRIALLLDKHHLLGHSYFMPIGSLDDLQQVFKTQIIPLLLEYFYGDLGKIGLVLGKDFLIAQKVEYKHFADFDYEGMDRSWDKPIYEINEFPLPKETYLNIYK</sequence>
<accession>A0A916DTR0</accession>
<keyword evidence="3" id="KW-1185">Reference proteome</keyword>